<organism evidence="1 2">
    <name type="scientific">Crotalaria pallida</name>
    <name type="common">Smooth rattlebox</name>
    <name type="synonym">Crotalaria striata</name>
    <dbReference type="NCBI Taxonomy" id="3830"/>
    <lineage>
        <taxon>Eukaryota</taxon>
        <taxon>Viridiplantae</taxon>
        <taxon>Streptophyta</taxon>
        <taxon>Embryophyta</taxon>
        <taxon>Tracheophyta</taxon>
        <taxon>Spermatophyta</taxon>
        <taxon>Magnoliopsida</taxon>
        <taxon>eudicotyledons</taxon>
        <taxon>Gunneridae</taxon>
        <taxon>Pentapetalae</taxon>
        <taxon>rosids</taxon>
        <taxon>fabids</taxon>
        <taxon>Fabales</taxon>
        <taxon>Fabaceae</taxon>
        <taxon>Papilionoideae</taxon>
        <taxon>50 kb inversion clade</taxon>
        <taxon>genistoids sensu lato</taxon>
        <taxon>core genistoids</taxon>
        <taxon>Crotalarieae</taxon>
        <taxon>Crotalaria</taxon>
    </lineage>
</organism>
<evidence type="ECO:0000313" key="2">
    <source>
        <dbReference type="Proteomes" id="UP001372338"/>
    </source>
</evidence>
<sequence length="87" mass="9831">MAKKFLHRQDSNLMSRRSDQVAVEQILKVVFLDPQRPSPAMEKLKRQLAEADAELEARKKPPEDAGPKIIGEGLVIDEWVSICSLSF</sequence>
<name>A0AAN9ESU2_CROPI</name>
<comment type="caution">
    <text evidence="1">The sequence shown here is derived from an EMBL/GenBank/DDBJ whole genome shotgun (WGS) entry which is preliminary data.</text>
</comment>
<keyword evidence="2" id="KW-1185">Reference proteome</keyword>
<dbReference type="Proteomes" id="UP001372338">
    <property type="component" value="Unassembled WGS sequence"/>
</dbReference>
<dbReference type="EMBL" id="JAYWIO010000005">
    <property type="protein sequence ID" value="KAK7259308.1"/>
    <property type="molecule type" value="Genomic_DNA"/>
</dbReference>
<gene>
    <name evidence="1" type="ORF">RIF29_24912</name>
</gene>
<evidence type="ECO:0000313" key="1">
    <source>
        <dbReference type="EMBL" id="KAK7259308.1"/>
    </source>
</evidence>
<reference evidence="1 2" key="1">
    <citation type="submission" date="2024-01" db="EMBL/GenBank/DDBJ databases">
        <title>The genomes of 5 underutilized Papilionoideae crops provide insights into root nodulation and disease resistanc.</title>
        <authorList>
            <person name="Yuan L."/>
        </authorList>
    </citation>
    <scope>NUCLEOTIDE SEQUENCE [LARGE SCALE GENOMIC DNA]</scope>
    <source>
        <strain evidence="1">ZHUSHIDOU_FW_LH</strain>
        <tissue evidence="1">Leaf</tissue>
    </source>
</reference>
<accession>A0AAN9ESU2</accession>
<dbReference type="AlphaFoldDB" id="A0AAN9ESU2"/>
<proteinExistence type="predicted"/>
<protein>
    <submittedName>
        <fullName evidence="1">Uncharacterized protein</fullName>
    </submittedName>
</protein>